<name>A0ABV3L3M4_9RHOB</name>
<feature type="chain" id="PRO_5047026361" description="Avidin family protein" evidence="1">
    <location>
        <begin position="20"/>
        <end position="158"/>
    </location>
</feature>
<keyword evidence="1" id="KW-0732">Signal</keyword>
<accession>A0ABV3L3M4</accession>
<comment type="caution">
    <text evidence="2">The sequence shown here is derived from an EMBL/GenBank/DDBJ whole genome shotgun (WGS) entry which is preliminary data.</text>
</comment>
<proteinExistence type="predicted"/>
<dbReference type="RefSeq" id="WP_366191931.1">
    <property type="nucleotide sequence ID" value="NZ_JBFBVU010000004.1"/>
</dbReference>
<dbReference type="Proteomes" id="UP001553161">
    <property type="component" value="Unassembled WGS sequence"/>
</dbReference>
<evidence type="ECO:0000313" key="3">
    <source>
        <dbReference type="Proteomes" id="UP001553161"/>
    </source>
</evidence>
<gene>
    <name evidence="2" type="ORF">AB0T83_04885</name>
</gene>
<organism evidence="2 3">
    <name type="scientific">Meridianimarinicoccus marinus</name>
    <dbReference type="NCBI Taxonomy" id="3231483"/>
    <lineage>
        <taxon>Bacteria</taxon>
        <taxon>Pseudomonadati</taxon>
        <taxon>Pseudomonadota</taxon>
        <taxon>Alphaproteobacteria</taxon>
        <taxon>Rhodobacterales</taxon>
        <taxon>Paracoccaceae</taxon>
        <taxon>Meridianimarinicoccus</taxon>
    </lineage>
</organism>
<sequence>MKQILTTFTAIALTSPLYAAEILPANGVWSGTSASEVHQINENHMVLRSNSAYLSFDPASEVSAMVGMSGTCYGAVEMAPPMANGTGHCVFSRDDGDAMFSHWTITALTADGAATGTWSVLGGRGTLEGASGGGSFASKTDPETGVFQNTVTGAVVIP</sequence>
<evidence type="ECO:0000313" key="2">
    <source>
        <dbReference type="EMBL" id="MEV8466121.1"/>
    </source>
</evidence>
<keyword evidence="3" id="KW-1185">Reference proteome</keyword>
<evidence type="ECO:0008006" key="4">
    <source>
        <dbReference type="Google" id="ProtNLM"/>
    </source>
</evidence>
<protein>
    <recommendedName>
        <fullName evidence="4">Avidin family protein</fullName>
    </recommendedName>
</protein>
<evidence type="ECO:0000256" key="1">
    <source>
        <dbReference type="SAM" id="SignalP"/>
    </source>
</evidence>
<dbReference type="EMBL" id="JBFBVU010000004">
    <property type="protein sequence ID" value="MEV8466121.1"/>
    <property type="molecule type" value="Genomic_DNA"/>
</dbReference>
<reference evidence="2 3" key="1">
    <citation type="submission" date="2024-07" db="EMBL/GenBank/DDBJ databases">
        <authorList>
            <person name="Kang M."/>
        </authorList>
    </citation>
    <scope>NUCLEOTIDE SEQUENCE [LARGE SCALE GENOMIC DNA]</scope>
    <source>
        <strain evidence="2 3">DFM31</strain>
    </source>
</reference>
<feature type="signal peptide" evidence="1">
    <location>
        <begin position="1"/>
        <end position="19"/>
    </location>
</feature>